<sequence length="221" mass="25406">MSKLRSYFEKVGKVIAAYAAMIIVTAVPILFVIALSPIYVEYSSVWTSELNATYTLIYNYRQRYSCCFRLDITKTLTVIAIVIVVVAGAFTVMFIYMHIDIYLNIRKQSKGFQQSIQTVRMQTTLYQAIIAQSVCITFFYVIPVFVSIIALFAELPMVSVIITGTVQTIFAYEFFNLVLTLYFIKPYRAQVVRSIMTFWRCLPSRKQTSAQQRTVHVVPLK</sequence>
<feature type="transmembrane region" description="Helical" evidence="1">
    <location>
        <begin position="124"/>
        <end position="152"/>
    </location>
</feature>
<dbReference type="Pfam" id="PF10318">
    <property type="entry name" value="7TM_GPCR_Srh"/>
    <property type="match status" value="1"/>
</dbReference>
<feature type="transmembrane region" description="Helical" evidence="1">
    <location>
        <begin position="78"/>
        <end position="103"/>
    </location>
</feature>
<reference evidence="3" key="2">
    <citation type="submission" date="2020-10" db="UniProtKB">
        <authorList>
            <consortium name="WormBaseParasite"/>
        </authorList>
    </citation>
    <scope>IDENTIFICATION</scope>
</reference>
<dbReference type="SUPFAM" id="SSF81321">
    <property type="entry name" value="Family A G protein-coupled receptor-like"/>
    <property type="match status" value="1"/>
</dbReference>
<feature type="transmembrane region" description="Helical" evidence="1">
    <location>
        <begin position="15"/>
        <end position="40"/>
    </location>
</feature>
<feature type="transmembrane region" description="Helical" evidence="1">
    <location>
        <begin position="158"/>
        <end position="184"/>
    </location>
</feature>
<organism evidence="2 3">
    <name type="scientific">Panagrellus redivivus</name>
    <name type="common">Microworm</name>
    <dbReference type="NCBI Taxonomy" id="6233"/>
    <lineage>
        <taxon>Eukaryota</taxon>
        <taxon>Metazoa</taxon>
        <taxon>Ecdysozoa</taxon>
        <taxon>Nematoda</taxon>
        <taxon>Chromadorea</taxon>
        <taxon>Rhabditida</taxon>
        <taxon>Tylenchina</taxon>
        <taxon>Panagrolaimomorpha</taxon>
        <taxon>Panagrolaimoidea</taxon>
        <taxon>Panagrolaimidae</taxon>
        <taxon>Panagrellus</taxon>
    </lineage>
</organism>
<dbReference type="InterPro" id="IPR019422">
    <property type="entry name" value="7TM_GPCR_serpentine_rcpt_Srh"/>
</dbReference>
<name>A0A7E4VJ72_PANRE</name>
<evidence type="ECO:0000256" key="1">
    <source>
        <dbReference type="SAM" id="Phobius"/>
    </source>
</evidence>
<keyword evidence="1" id="KW-1133">Transmembrane helix</keyword>
<accession>A0A7E4VJ72</accession>
<keyword evidence="1" id="KW-0812">Transmembrane</keyword>
<evidence type="ECO:0000313" key="3">
    <source>
        <dbReference type="WBParaSite" id="Pan_g21839.t1"/>
    </source>
</evidence>
<protein>
    <submittedName>
        <fullName evidence="3">G_PROTEIN_RECEP_F1_2 domain-containing protein</fullName>
    </submittedName>
</protein>
<reference evidence="2" key="1">
    <citation type="journal article" date="2013" name="Genetics">
        <title>The draft genome and transcriptome of Panagrellus redivivus are shaped by the harsh demands of a free-living lifestyle.</title>
        <authorList>
            <person name="Srinivasan J."/>
            <person name="Dillman A.R."/>
            <person name="Macchietto M.G."/>
            <person name="Heikkinen L."/>
            <person name="Lakso M."/>
            <person name="Fracchia K.M."/>
            <person name="Antoshechkin I."/>
            <person name="Mortazavi A."/>
            <person name="Wong G."/>
            <person name="Sternberg P.W."/>
        </authorList>
    </citation>
    <scope>NUCLEOTIDE SEQUENCE [LARGE SCALE GENOMIC DNA]</scope>
    <source>
        <strain evidence="2">MT8872</strain>
    </source>
</reference>
<keyword evidence="2" id="KW-1185">Reference proteome</keyword>
<keyword evidence="1" id="KW-0472">Membrane</keyword>
<proteinExistence type="predicted"/>
<dbReference type="AlphaFoldDB" id="A0A7E4VJ72"/>
<dbReference type="Proteomes" id="UP000492821">
    <property type="component" value="Unassembled WGS sequence"/>
</dbReference>
<dbReference type="WBParaSite" id="Pan_g21839.t1">
    <property type="protein sequence ID" value="Pan_g21839.t1"/>
    <property type="gene ID" value="Pan_g21839"/>
</dbReference>
<evidence type="ECO:0000313" key="2">
    <source>
        <dbReference type="Proteomes" id="UP000492821"/>
    </source>
</evidence>